<sequence length="154" mass="17286">MLTPSEKDKMYKDVGWVNKKRVYIPYGTIFNHGSTLHRIGGATVEGVGQTGHTGDAIWLAPEQDEKAPTGYTKSRYNPGSSRVLSKYKVTAPLTLAALDDDHDYLEHSDIESWKLIKEYDGLDGVASLYAVNQIQEILLFNKTKITLIQRTELK</sequence>
<protein>
    <submittedName>
        <fullName evidence="1">Uncharacterized protein</fullName>
    </submittedName>
</protein>
<reference evidence="1" key="1">
    <citation type="journal article" date="2017" name="J. Invertebr. Pathol.">
        <title>Identification and bacterial characteristics of Xenorhabdus hominickii ANU101 from an entomopathogenic nematode, Steinernema monticolum.</title>
        <authorList>
            <person name="Park Y."/>
            <person name="Kang S."/>
            <person name="Sadekuzzaman M."/>
            <person name="Kim H."/>
            <person name="Jung J.K."/>
            <person name="Kim Y."/>
        </authorList>
    </citation>
    <scope>NUCLEOTIDE SEQUENCE</scope>
    <source>
        <strain evidence="1">ANU101</strain>
        <plasmid evidence="1">unnamed3</plasmid>
    </source>
</reference>
<accession>A0A1V0M4Q3</accession>
<dbReference type="Proteomes" id="UP000225433">
    <property type="component" value="Unassembled WGS sequence"/>
</dbReference>
<name>A0A1V0M4Q3_XENHO</name>
<geneLocation type="plasmid" evidence="1">
    <name>unnamed3</name>
</geneLocation>
<evidence type="ECO:0000313" key="2">
    <source>
        <dbReference type="EMBL" id="PHM51925.1"/>
    </source>
</evidence>
<organism evidence="1">
    <name type="scientific">Xenorhabdus hominickii</name>
    <dbReference type="NCBI Taxonomy" id="351679"/>
    <lineage>
        <taxon>Bacteria</taxon>
        <taxon>Pseudomonadati</taxon>
        <taxon>Pseudomonadota</taxon>
        <taxon>Gammaproteobacteria</taxon>
        <taxon>Enterobacterales</taxon>
        <taxon>Morganellaceae</taxon>
        <taxon>Xenorhabdus</taxon>
    </lineage>
</organism>
<gene>
    <name evidence="2" type="ORF">Xhom_04764</name>
</gene>
<dbReference type="AlphaFoldDB" id="A0A1V0M4Q3"/>
<dbReference type="EMBL" id="KX517800">
    <property type="protein sequence ID" value="ARD69799.1"/>
    <property type="molecule type" value="Genomic_DNA"/>
</dbReference>
<keyword evidence="1" id="KW-0614">Plasmid</keyword>
<evidence type="ECO:0000313" key="3">
    <source>
        <dbReference type="Proteomes" id="UP000225433"/>
    </source>
</evidence>
<dbReference type="RefSeq" id="WP_099140001.1">
    <property type="nucleotide sequence ID" value="NZ_CAWNQJ010000024.1"/>
</dbReference>
<proteinExistence type="predicted"/>
<reference evidence="2 3" key="2">
    <citation type="journal article" date="2017" name="Nat. Microbiol.">
        <title>Natural product diversity associated with the nematode symbionts Photorhabdus and Xenorhabdus.</title>
        <authorList>
            <person name="Tobias N.J."/>
            <person name="Wolff H."/>
            <person name="Djahanschiri B."/>
            <person name="Grundmann F."/>
            <person name="Kronenwerth M."/>
            <person name="Shi Y.M."/>
            <person name="Simonyi S."/>
            <person name="Grun P."/>
            <person name="Shapiro-Ilan D."/>
            <person name="Pidot S.J."/>
            <person name="Stinear T.P."/>
            <person name="Ebersberger I."/>
            <person name="Bode H.B."/>
        </authorList>
    </citation>
    <scope>NUCLEOTIDE SEQUENCE [LARGE SCALE GENOMIC DNA]</scope>
    <source>
        <strain evidence="2 3">DSM 17903</strain>
    </source>
</reference>
<dbReference type="EMBL" id="NJAI01000012">
    <property type="protein sequence ID" value="PHM51925.1"/>
    <property type="molecule type" value="Genomic_DNA"/>
</dbReference>
<evidence type="ECO:0000313" key="1">
    <source>
        <dbReference type="EMBL" id="ARD69799.1"/>
    </source>
</evidence>